<dbReference type="InterPro" id="IPR013406">
    <property type="entry name" value="CHP02574_addiction_mod"/>
</dbReference>
<dbReference type="RefSeq" id="WP_217669821.1">
    <property type="nucleotide sequence ID" value="NZ_JAHRID010000006.1"/>
</dbReference>
<keyword evidence="2" id="KW-1185">Reference proteome</keyword>
<name>A0ABS6MMH6_9GAMM</name>
<organism evidence="1 2">
    <name type="scientific">Arsukibacterium indicum</name>
    <dbReference type="NCBI Taxonomy" id="2848612"/>
    <lineage>
        <taxon>Bacteria</taxon>
        <taxon>Pseudomonadati</taxon>
        <taxon>Pseudomonadota</taxon>
        <taxon>Gammaproteobacteria</taxon>
        <taxon>Chromatiales</taxon>
        <taxon>Chromatiaceae</taxon>
        <taxon>Arsukibacterium</taxon>
    </lineage>
</organism>
<reference evidence="1 2" key="1">
    <citation type="submission" date="2021-06" db="EMBL/GenBank/DDBJ databases">
        <title>Rheinheimera indica sp. nov., isolated from deep-sea sediment.</title>
        <authorList>
            <person name="Wang Z."/>
            <person name="Zhang X.-Y."/>
        </authorList>
    </citation>
    <scope>NUCLEOTIDE SEQUENCE [LARGE SCALE GENOMIC DNA]</scope>
    <source>
        <strain evidence="1 2">SM2107</strain>
    </source>
</reference>
<accession>A0ABS6MMH6</accession>
<dbReference type="Proteomes" id="UP000704611">
    <property type="component" value="Unassembled WGS sequence"/>
</dbReference>
<protein>
    <submittedName>
        <fullName evidence="1">Addiction module protein</fullName>
    </submittedName>
</protein>
<comment type="caution">
    <text evidence="1">The sequence shown here is derived from an EMBL/GenBank/DDBJ whole genome shotgun (WGS) entry which is preliminary data.</text>
</comment>
<sequence>MSTATLARLRCELLTLSGPERAELAYELIQSLDAPVDEAAEEAWNREIVCRINQIDSGQAKLLDRKEFQKKIQAPFLSL</sequence>
<proteinExistence type="predicted"/>
<dbReference type="Pfam" id="PF09720">
    <property type="entry name" value="Unstab_antitox"/>
    <property type="match status" value="1"/>
</dbReference>
<dbReference type="EMBL" id="JAHRID010000006">
    <property type="protein sequence ID" value="MBV2129991.1"/>
    <property type="molecule type" value="Genomic_DNA"/>
</dbReference>
<gene>
    <name evidence="1" type="ORF">KQY15_12945</name>
</gene>
<evidence type="ECO:0000313" key="1">
    <source>
        <dbReference type="EMBL" id="MBV2129991.1"/>
    </source>
</evidence>
<evidence type="ECO:0000313" key="2">
    <source>
        <dbReference type="Proteomes" id="UP000704611"/>
    </source>
</evidence>